<evidence type="ECO:0008006" key="4">
    <source>
        <dbReference type="Google" id="ProtNLM"/>
    </source>
</evidence>
<organism evidence="2 3">
    <name type="scientific">Streptomyces ziwulingensis</name>
    <dbReference type="NCBI Taxonomy" id="1045501"/>
    <lineage>
        <taxon>Bacteria</taxon>
        <taxon>Bacillati</taxon>
        <taxon>Actinomycetota</taxon>
        <taxon>Actinomycetes</taxon>
        <taxon>Kitasatosporales</taxon>
        <taxon>Streptomycetaceae</taxon>
        <taxon>Streptomyces</taxon>
    </lineage>
</organism>
<keyword evidence="3" id="KW-1185">Reference proteome</keyword>
<feature type="transmembrane region" description="Helical" evidence="1">
    <location>
        <begin position="55"/>
        <end position="72"/>
    </location>
</feature>
<evidence type="ECO:0000313" key="3">
    <source>
        <dbReference type="Proteomes" id="UP001501265"/>
    </source>
</evidence>
<comment type="caution">
    <text evidence="2">The sequence shown here is derived from an EMBL/GenBank/DDBJ whole genome shotgun (WGS) entry which is preliminary data.</text>
</comment>
<dbReference type="Proteomes" id="UP001501265">
    <property type="component" value="Unassembled WGS sequence"/>
</dbReference>
<keyword evidence="1" id="KW-0812">Transmembrane</keyword>
<protein>
    <recommendedName>
        <fullName evidence="4">SMODS-associating 2TM beta-strand rich effector domain-containing protein</fullName>
    </recommendedName>
</protein>
<evidence type="ECO:0000256" key="1">
    <source>
        <dbReference type="SAM" id="Phobius"/>
    </source>
</evidence>
<gene>
    <name evidence="2" type="ORF">GCM10023220_09520</name>
</gene>
<accession>A0ABP9AXJ0</accession>
<reference evidence="3" key="1">
    <citation type="journal article" date="2019" name="Int. J. Syst. Evol. Microbiol.">
        <title>The Global Catalogue of Microorganisms (GCM) 10K type strain sequencing project: providing services to taxonomists for standard genome sequencing and annotation.</title>
        <authorList>
            <consortium name="The Broad Institute Genomics Platform"/>
            <consortium name="The Broad Institute Genome Sequencing Center for Infectious Disease"/>
            <person name="Wu L."/>
            <person name="Ma J."/>
        </authorList>
    </citation>
    <scope>NUCLEOTIDE SEQUENCE [LARGE SCALE GENOMIC DNA]</scope>
    <source>
        <strain evidence="3">JCM 18081</strain>
    </source>
</reference>
<dbReference type="EMBL" id="BAABIG010000008">
    <property type="protein sequence ID" value="GAA4787332.1"/>
    <property type="molecule type" value="Genomic_DNA"/>
</dbReference>
<evidence type="ECO:0000313" key="2">
    <source>
        <dbReference type="EMBL" id="GAA4787332.1"/>
    </source>
</evidence>
<name>A0ABP9AXJ0_9ACTN</name>
<keyword evidence="1" id="KW-0472">Membrane</keyword>
<proteinExistence type="predicted"/>
<sequence>MKESSAGLPSFDKHAAQADQGPADAPTPLHKFAFEHPETRAAWERARRKTKRGGWVWHFLYALSWVAYIILFGNVSSENAKERAAGGIVLASFGYLCVIYLRRDLMASVKRIRRVLEQHPWQPISAAHRPDGVKDSTGVPVRLRYREGEELTGLMTARSPLHRRHWPEELEHGAWYAGEPRRDGSVMTRGFGVLSVPGGGQLLEVSRATTIRRRNEAPPA</sequence>
<feature type="transmembrane region" description="Helical" evidence="1">
    <location>
        <begin position="84"/>
        <end position="101"/>
    </location>
</feature>
<keyword evidence="1" id="KW-1133">Transmembrane helix</keyword>